<comment type="caution">
    <text evidence="2">The sequence shown here is derived from an EMBL/GenBank/DDBJ whole genome shotgun (WGS) entry which is preliminary data.</text>
</comment>
<keyword evidence="3" id="KW-1185">Reference proteome</keyword>
<dbReference type="EMBL" id="JANCLT010000003">
    <property type="protein sequence ID" value="MCP8968429.1"/>
    <property type="molecule type" value="Genomic_DNA"/>
</dbReference>
<organism evidence="2 3">
    <name type="scientific">Ectobacillus ponti</name>
    <dbReference type="NCBI Taxonomy" id="2961894"/>
    <lineage>
        <taxon>Bacteria</taxon>
        <taxon>Bacillati</taxon>
        <taxon>Bacillota</taxon>
        <taxon>Bacilli</taxon>
        <taxon>Bacillales</taxon>
        <taxon>Bacillaceae</taxon>
        <taxon>Ectobacillus</taxon>
    </lineage>
</organism>
<accession>A0AA41X3T4</accession>
<feature type="region of interest" description="Disordered" evidence="1">
    <location>
        <begin position="36"/>
        <end position="56"/>
    </location>
</feature>
<dbReference type="AlphaFoldDB" id="A0AA41X3T4"/>
<dbReference type="Proteomes" id="UP001156102">
    <property type="component" value="Unassembled WGS sequence"/>
</dbReference>
<proteinExistence type="predicted"/>
<evidence type="ECO:0000313" key="3">
    <source>
        <dbReference type="Proteomes" id="UP001156102"/>
    </source>
</evidence>
<evidence type="ECO:0000256" key="1">
    <source>
        <dbReference type="SAM" id="MobiDB-lite"/>
    </source>
</evidence>
<sequence>MFWIAVGIIGTAVIIGLVRGFSGSTSSRTLTERELQEMQRNGINPVPPDSSSDGGL</sequence>
<dbReference type="RefSeq" id="WP_254758340.1">
    <property type="nucleotide sequence ID" value="NZ_JANCLT010000003.1"/>
</dbReference>
<evidence type="ECO:0000313" key="2">
    <source>
        <dbReference type="EMBL" id="MCP8968429.1"/>
    </source>
</evidence>
<gene>
    <name evidence="2" type="ORF">NK662_07715</name>
</gene>
<name>A0AA41X3T4_9BACI</name>
<reference evidence="2" key="1">
    <citation type="submission" date="2022-07" db="EMBL/GenBank/DDBJ databases">
        <authorList>
            <person name="Li W.-J."/>
            <person name="Deng Q.-Q."/>
        </authorList>
    </citation>
    <scope>NUCLEOTIDE SEQUENCE</scope>
    <source>
        <strain evidence="2">SYSU M60031</strain>
    </source>
</reference>
<protein>
    <submittedName>
        <fullName evidence="2">Uncharacterized protein</fullName>
    </submittedName>
</protein>